<comment type="caution">
    <text evidence="2">The sequence shown here is derived from an EMBL/GenBank/DDBJ whole genome shotgun (WGS) entry which is preliminary data.</text>
</comment>
<dbReference type="Gene3D" id="3.90.25.10">
    <property type="entry name" value="UDP-galactose 4-epimerase, domain 1"/>
    <property type="match status" value="1"/>
</dbReference>
<proteinExistence type="predicted"/>
<organism evidence="2 3">
    <name type="scientific">Ramlibacter monticola</name>
    <dbReference type="NCBI Taxonomy" id="1926872"/>
    <lineage>
        <taxon>Bacteria</taxon>
        <taxon>Pseudomonadati</taxon>
        <taxon>Pseudomonadota</taxon>
        <taxon>Betaproteobacteria</taxon>
        <taxon>Burkholderiales</taxon>
        <taxon>Comamonadaceae</taxon>
        <taxon>Ramlibacter</taxon>
    </lineage>
</organism>
<name>A0A937CWI9_9BURK</name>
<evidence type="ECO:0000313" key="3">
    <source>
        <dbReference type="Proteomes" id="UP000599109"/>
    </source>
</evidence>
<dbReference type="InterPro" id="IPR008030">
    <property type="entry name" value="NmrA-like"/>
</dbReference>
<sequence>MIGVCDPRGPLGQMVLRSLAQQLGPDQLVAIVGHEREAAWLRMRGLQVRLVDEDWDATLVHSLAGVERLLLLGPAPIGPHAGKPKAMVEAARTAGVHQIVYTSVLHADSSTLPVAAEHRAVEAALRSAGVPHVVLRQGASIEDFTANVPAALEFQAVLGCAGAGAISCASREDYVDAIVKVLLAPITQQHETHELAGGTVFTLPELAAEISRQSGRAIRYVHLPARLYRAALVDAGFVAEQAQQLVDADSAAIDGALRGHERDLEGLIGRRTMDLRQAVEIALEGCLPQAGAQDPLPPADIDLEVCV</sequence>
<dbReference type="AlphaFoldDB" id="A0A937CWI9"/>
<dbReference type="RefSeq" id="WP_201677970.1">
    <property type="nucleotide sequence ID" value="NZ_JAEQNE010000014.1"/>
</dbReference>
<dbReference type="PANTHER" id="PTHR47129">
    <property type="entry name" value="QUINONE OXIDOREDUCTASE 2"/>
    <property type="match status" value="1"/>
</dbReference>
<reference evidence="2 3" key="1">
    <citation type="journal article" date="2017" name="Int. J. Syst. Evol. Microbiol.">
        <title>Ramlibacter monticola sp. nov., isolated from forest soil.</title>
        <authorList>
            <person name="Chaudhary D.K."/>
            <person name="Kim J."/>
        </authorList>
    </citation>
    <scope>NUCLEOTIDE SEQUENCE [LARGE SCALE GENOMIC DNA]</scope>
    <source>
        <strain evidence="2 3">KACC 19175</strain>
    </source>
</reference>
<feature type="domain" description="NmrA-like" evidence="1">
    <location>
        <begin position="8"/>
        <end position="234"/>
    </location>
</feature>
<dbReference type="EMBL" id="JAEQNE010000014">
    <property type="protein sequence ID" value="MBL0395296.1"/>
    <property type="molecule type" value="Genomic_DNA"/>
</dbReference>
<protein>
    <submittedName>
        <fullName evidence="2">NmrA family NAD(P)-binding protein</fullName>
    </submittedName>
</protein>
<dbReference type="PANTHER" id="PTHR47129:SF1">
    <property type="entry name" value="NMRA-LIKE DOMAIN-CONTAINING PROTEIN"/>
    <property type="match status" value="1"/>
</dbReference>
<accession>A0A937CWI9</accession>
<dbReference type="SUPFAM" id="SSF51735">
    <property type="entry name" value="NAD(P)-binding Rossmann-fold domains"/>
    <property type="match status" value="1"/>
</dbReference>
<dbReference type="InterPro" id="IPR036291">
    <property type="entry name" value="NAD(P)-bd_dom_sf"/>
</dbReference>
<evidence type="ECO:0000313" key="2">
    <source>
        <dbReference type="EMBL" id="MBL0395296.1"/>
    </source>
</evidence>
<dbReference type="Pfam" id="PF05368">
    <property type="entry name" value="NmrA"/>
    <property type="match status" value="1"/>
</dbReference>
<evidence type="ECO:0000259" key="1">
    <source>
        <dbReference type="Pfam" id="PF05368"/>
    </source>
</evidence>
<gene>
    <name evidence="2" type="ORF">JJ685_29460</name>
</gene>
<dbReference type="Gene3D" id="3.40.50.720">
    <property type="entry name" value="NAD(P)-binding Rossmann-like Domain"/>
    <property type="match status" value="1"/>
</dbReference>
<dbReference type="InterPro" id="IPR052718">
    <property type="entry name" value="NmrA-type_oxidoreductase"/>
</dbReference>
<dbReference type="Proteomes" id="UP000599109">
    <property type="component" value="Unassembled WGS sequence"/>
</dbReference>
<keyword evidence="3" id="KW-1185">Reference proteome</keyword>